<keyword evidence="5 9" id="KW-0963">Cytoplasm</keyword>
<evidence type="ECO:0000256" key="8">
    <source>
        <dbReference type="ARBA" id="ARBA00022801"/>
    </source>
</evidence>
<evidence type="ECO:0000256" key="6">
    <source>
        <dbReference type="ARBA" id="ARBA00022723"/>
    </source>
</evidence>
<evidence type="ECO:0000256" key="3">
    <source>
        <dbReference type="ARBA" id="ARBA00004496"/>
    </source>
</evidence>
<dbReference type="Pfam" id="PF01975">
    <property type="entry name" value="SurE"/>
    <property type="match status" value="1"/>
</dbReference>
<reference evidence="11 12" key="1">
    <citation type="submission" date="2017-08" db="EMBL/GenBank/DDBJ databases">
        <title>Halovibrio sewagensis sp. nov., isolated from wastewater of high salinity.</title>
        <authorList>
            <person name="Dong X."/>
            <person name="Zhang G."/>
        </authorList>
    </citation>
    <scope>NUCLEOTIDE SEQUENCE [LARGE SCALE GENOMIC DNA]</scope>
    <source>
        <strain evidence="11 12">YL5-2</strain>
    </source>
</reference>
<dbReference type="GO" id="GO:0005737">
    <property type="term" value="C:cytoplasm"/>
    <property type="evidence" value="ECO:0007669"/>
    <property type="project" value="UniProtKB-SubCell"/>
</dbReference>
<dbReference type="AlphaFoldDB" id="A0A2A2F836"/>
<dbReference type="NCBIfam" id="NF001490">
    <property type="entry name" value="PRK00346.1-4"/>
    <property type="match status" value="1"/>
</dbReference>
<evidence type="ECO:0000256" key="5">
    <source>
        <dbReference type="ARBA" id="ARBA00022490"/>
    </source>
</evidence>
<gene>
    <name evidence="9" type="primary">surE</name>
    <name evidence="11" type="ORF">CK501_09835</name>
</gene>
<comment type="function">
    <text evidence="9">Nucleotidase that shows phosphatase activity on nucleoside 5'-monophosphates.</text>
</comment>
<dbReference type="RefSeq" id="WP_095617535.1">
    <property type="nucleotide sequence ID" value="NZ_NSKD01000003.1"/>
</dbReference>
<keyword evidence="6 9" id="KW-0479">Metal-binding</keyword>
<dbReference type="OrthoDB" id="9780815at2"/>
<feature type="binding site" evidence="9">
    <location>
        <position position="91"/>
    </location>
    <ligand>
        <name>a divalent metal cation</name>
        <dbReference type="ChEBI" id="CHEBI:60240"/>
    </ligand>
</feature>
<dbReference type="Gene3D" id="3.40.1210.10">
    <property type="entry name" value="Survival protein SurE-like phosphatase/nucleotidase"/>
    <property type="match status" value="1"/>
</dbReference>
<evidence type="ECO:0000256" key="9">
    <source>
        <dbReference type="HAMAP-Rule" id="MF_00060"/>
    </source>
</evidence>
<dbReference type="Proteomes" id="UP000218896">
    <property type="component" value="Unassembled WGS sequence"/>
</dbReference>
<keyword evidence="8 9" id="KW-0378">Hydrolase</keyword>
<comment type="cofactor">
    <cofactor evidence="9">
        <name>a divalent metal cation</name>
        <dbReference type="ChEBI" id="CHEBI:60240"/>
    </cofactor>
    <text evidence="9">Binds 1 divalent metal cation per subunit.</text>
</comment>
<protein>
    <recommendedName>
        <fullName evidence="9">5'-nucleotidase SurE</fullName>
        <ecNumber evidence="9">3.1.3.5</ecNumber>
    </recommendedName>
    <alternativeName>
        <fullName evidence="9">Nucleoside 5'-monophosphate phosphohydrolase</fullName>
    </alternativeName>
</protein>
<comment type="cofactor">
    <cofactor evidence="2">
        <name>Mg(2+)</name>
        <dbReference type="ChEBI" id="CHEBI:18420"/>
    </cofactor>
</comment>
<feature type="binding site" evidence="9">
    <location>
        <position position="39"/>
    </location>
    <ligand>
        <name>a divalent metal cation</name>
        <dbReference type="ChEBI" id="CHEBI:60240"/>
    </ligand>
</feature>
<proteinExistence type="inferred from homology"/>
<dbReference type="PANTHER" id="PTHR30457">
    <property type="entry name" value="5'-NUCLEOTIDASE SURE"/>
    <property type="match status" value="1"/>
</dbReference>
<feature type="binding site" evidence="9">
    <location>
        <position position="8"/>
    </location>
    <ligand>
        <name>a divalent metal cation</name>
        <dbReference type="ChEBI" id="CHEBI:60240"/>
    </ligand>
</feature>
<feature type="domain" description="Survival protein SurE-like phosphatase/nucleotidase" evidence="10">
    <location>
        <begin position="4"/>
        <end position="180"/>
    </location>
</feature>
<dbReference type="GO" id="GO:0004309">
    <property type="term" value="F:exopolyphosphatase activity"/>
    <property type="evidence" value="ECO:0007669"/>
    <property type="project" value="TreeGrafter"/>
</dbReference>
<dbReference type="GO" id="GO:0008253">
    <property type="term" value="F:5'-nucleotidase activity"/>
    <property type="evidence" value="ECO:0007669"/>
    <property type="project" value="UniProtKB-UniRule"/>
</dbReference>
<accession>A0A2A2F836</accession>
<dbReference type="PANTHER" id="PTHR30457:SF12">
    <property type="entry name" value="5'_3'-NUCLEOTIDASE SURE"/>
    <property type="match status" value="1"/>
</dbReference>
<sequence>MKLLLSNDDGVYSPGLKALYDALEDLGDVRVAAPDRDHSGASNALTLTRPLSATDVPGGFTAIDGTPTDCVHLGIGDMFGIEFDRVISGINTHSNLGDDILYSGTVAAAVEGRLLHHPPIAVSLANQGNWRFDTAARVVRSLLLRPDPLAVPPRTVLNVNVPDVDWHELRGFQITRLGHRGRGELPQRVHCPRGRERMWIGAAGDEDDAGPGTDFHAIREGYVSITPVKVDMTHYDTFQNLNDWLKDGL</sequence>
<dbReference type="NCBIfam" id="NF001489">
    <property type="entry name" value="PRK00346.1-3"/>
    <property type="match status" value="1"/>
</dbReference>
<dbReference type="EMBL" id="NSKD01000003">
    <property type="protein sequence ID" value="PAU80703.1"/>
    <property type="molecule type" value="Genomic_DNA"/>
</dbReference>
<dbReference type="HAMAP" id="MF_00060">
    <property type="entry name" value="SurE"/>
    <property type="match status" value="1"/>
</dbReference>
<dbReference type="InterPro" id="IPR002828">
    <property type="entry name" value="SurE-like_Pase/nucleotidase"/>
</dbReference>
<evidence type="ECO:0000313" key="12">
    <source>
        <dbReference type="Proteomes" id="UP000218896"/>
    </source>
</evidence>
<evidence type="ECO:0000313" key="11">
    <source>
        <dbReference type="EMBL" id="PAU80703.1"/>
    </source>
</evidence>
<comment type="similarity">
    <text evidence="4 9">Belongs to the SurE nucleotidase family.</text>
</comment>
<dbReference type="GO" id="GO:0008254">
    <property type="term" value="F:3'-nucleotidase activity"/>
    <property type="evidence" value="ECO:0007669"/>
    <property type="project" value="TreeGrafter"/>
</dbReference>
<evidence type="ECO:0000256" key="2">
    <source>
        <dbReference type="ARBA" id="ARBA00001946"/>
    </source>
</evidence>
<organism evidence="11 12">
    <name type="scientific">Halovibrio salipaludis</name>
    <dbReference type="NCBI Taxonomy" id="2032626"/>
    <lineage>
        <taxon>Bacteria</taxon>
        <taxon>Pseudomonadati</taxon>
        <taxon>Pseudomonadota</taxon>
        <taxon>Gammaproteobacteria</taxon>
        <taxon>Oceanospirillales</taxon>
        <taxon>Halomonadaceae</taxon>
        <taxon>Halovibrio</taxon>
    </lineage>
</organism>
<evidence type="ECO:0000259" key="10">
    <source>
        <dbReference type="Pfam" id="PF01975"/>
    </source>
</evidence>
<feature type="binding site" evidence="9">
    <location>
        <position position="9"/>
    </location>
    <ligand>
        <name>a divalent metal cation</name>
        <dbReference type="ChEBI" id="CHEBI:60240"/>
    </ligand>
</feature>
<comment type="catalytic activity">
    <reaction evidence="1 9">
        <text>a ribonucleoside 5'-phosphate + H2O = a ribonucleoside + phosphate</text>
        <dbReference type="Rhea" id="RHEA:12484"/>
        <dbReference type="ChEBI" id="CHEBI:15377"/>
        <dbReference type="ChEBI" id="CHEBI:18254"/>
        <dbReference type="ChEBI" id="CHEBI:43474"/>
        <dbReference type="ChEBI" id="CHEBI:58043"/>
        <dbReference type="EC" id="3.1.3.5"/>
    </reaction>
</comment>
<dbReference type="GO" id="GO:0046872">
    <property type="term" value="F:metal ion binding"/>
    <property type="evidence" value="ECO:0007669"/>
    <property type="project" value="UniProtKB-UniRule"/>
</dbReference>
<evidence type="ECO:0000256" key="4">
    <source>
        <dbReference type="ARBA" id="ARBA00011062"/>
    </source>
</evidence>
<dbReference type="GO" id="GO:0000166">
    <property type="term" value="F:nucleotide binding"/>
    <property type="evidence" value="ECO:0007669"/>
    <property type="project" value="UniProtKB-KW"/>
</dbReference>
<dbReference type="NCBIfam" id="TIGR00087">
    <property type="entry name" value="surE"/>
    <property type="match status" value="1"/>
</dbReference>
<dbReference type="EC" id="3.1.3.5" evidence="9"/>
<evidence type="ECO:0000256" key="1">
    <source>
        <dbReference type="ARBA" id="ARBA00000815"/>
    </source>
</evidence>
<evidence type="ECO:0000256" key="7">
    <source>
        <dbReference type="ARBA" id="ARBA00022741"/>
    </source>
</evidence>
<keyword evidence="12" id="KW-1185">Reference proteome</keyword>
<comment type="subcellular location">
    <subcellularLocation>
        <location evidence="3 9">Cytoplasm</location>
    </subcellularLocation>
</comment>
<dbReference type="SUPFAM" id="SSF64167">
    <property type="entry name" value="SurE-like"/>
    <property type="match status" value="1"/>
</dbReference>
<dbReference type="FunFam" id="3.40.1210.10:FF:000001">
    <property type="entry name" value="5'/3'-nucleotidase SurE"/>
    <property type="match status" value="1"/>
</dbReference>
<name>A0A2A2F836_9GAMM</name>
<keyword evidence="7 9" id="KW-0547">Nucleotide-binding</keyword>
<dbReference type="InterPro" id="IPR030048">
    <property type="entry name" value="SurE"/>
</dbReference>
<dbReference type="InterPro" id="IPR036523">
    <property type="entry name" value="SurE-like_sf"/>
</dbReference>
<comment type="caution">
    <text evidence="11">The sequence shown here is derived from an EMBL/GenBank/DDBJ whole genome shotgun (WGS) entry which is preliminary data.</text>
</comment>